<sequence>MIFRRGNPLWLPLTKVALSLKMPLPSNCYVMKGFIIQKLDNRVVGIIRYAPPEFGERILVATPINVTVTRFSHHLHTSVKIKVINEVVPQPDNSLLSYLPNRKSQKDKLRDTIKAYQEQYSDKRQRPLLCLIHGDTSEYGNFIKCLLKDFLPNDNYLSEYFCNGLFEIELLLEEFHTVDELHQEILDFLENKVNAAAQKDAIANKLARERRPIVIHARMLTKDLEDWQDDEKTVIVFQWKN</sequence>
<evidence type="ECO:0000259" key="1">
    <source>
        <dbReference type="Pfam" id="PF19995"/>
    </source>
</evidence>
<comment type="caution">
    <text evidence="2">The sequence shown here is derived from an EMBL/GenBank/DDBJ whole genome shotgun (WGS) entry which is preliminary data.</text>
</comment>
<name>A0A0A6P2Z5_9GAMM</name>
<reference evidence="2 3" key="1">
    <citation type="journal article" date="2016" name="Front. Microbiol.">
        <title>Single-Cell (Meta-)Genomics of a Dimorphic Candidatus Thiomargarita nelsonii Reveals Genomic Plasticity.</title>
        <authorList>
            <person name="Flood B.E."/>
            <person name="Fliss P."/>
            <person name="Jones D.S."/>
            <person name="Dick G.J."/>
            <person name="Jain S."/>
            <person name="Kaster A.K."/>
            <person name="Winkel M."/>
            <person name="Mussmann M."/>
            <person name="Bailey J."/>
        </authorList>
    </citation>
    <scope>NUCLEOTIDE SEQUENCE [LARGE SCALE GENOMIC DNA]</scope>
    <source>
        <strain evidence="2">Hydrate Ridge</strain>
    </source>
</reference>
<organism evidence="2 3">
    <name type="scientific">Candidatus Thiomargarita nelsonii</name>
    <dbReference type="NCBI Taxonomy" id="1003181"/>
    <lineage>
        <taxon>Bacteria</taxon>
        <taxon>Pseudomonadati</taxon>
        <taxon>Pseudomonadota</taxon>
        <taxon>Gammaproteobacteria</taxon>
        <taxon>Thiotrichales</taxon>
        <taxon>Thiotrichaceae</taxon>
        <taxon>Thiomargarita</taxon>
    </lineage>
</organism>
<feature type="domain" description="Inactive STAND" evidence="1">
    <location>
        <begin position="98"/>
        <end position="224"/>
    </location>
</feature>
<dbReference type="Pfam" id="PF19995">
    <property type="entry name" value="iSTAND"/>
    <property type="match status" value="1"/>
</dbReference>
<evidence type="ECO:0000313" key="3">
    <source>
        <dbReference type="Proteomes" id="UP000030428"/>
    </source>
</evidence>
<dbReference type="EMBL" id="JSZA02000179">
    <property type="protein sequence ID" value="KHD04797.2"/>
    <property type="molecule type" value="Genomic_DNA"/>
</dbReference>
<protein>
    <recommendedName>
        <fullName evidence="1">Inactive STAND domain-containing protein</fullName>
    </recommendedName>
</protein>
<proteinExistence type="predicted"/>
<gene>
    <name evidence="2" type="ORF">PN36_28130</name>
</gene>
<accession>A0A0A6P2Z5</accession>
<dbReference type="AlphaFoldDB" id="A0A0A6P2Z5"/>
<dbReference type="Proteomes" id="UP000030428">
    <property type="component" value="Unassembled WGS sequence"/>
</dbReference>
<dbReference type="InterPro" id="IPR045475">
    <property type="entry name" value="iSTAND"/>
</dbReference>
<evidence type="ECO:0000313" key="2">
    <source>
        <dbReference type="EMBL" id="KHD04797.2"/>
    </source>
</evidence>
<keyword evidence="3" id="KW-1185">Reference proteome</keyword>